<gene>
    <name evidence="2" type="ORF">G3I71_11980</name>
</gene>
<dbReference type="RefSeq" id="WP_164313956.1">
    <property type="nucleotide sequence ID" value="NZ_JAAGLU010000008.1"/>
</dbReference>
<evidence type="ECO:0000313" key="2">
    <source>
        <dbReference type="EMBL" id="NEC86517.1"/>
    </source>
</evidence>
<dbReference type="AlphaFoldDB" id="A0A6B3BQ97"/>
<dbReference type="EMBL" id="JAAGLU010000008">
    <property type="protein sequence ID" value="NEC86517.1"/>
    <property type="molecule type" value="Genomic_DNA"/>
</dbReference>
<sequence>MPYTAEISRTNPGCFIFLVDQSASMGDPMENGETTQPRAEVVSNAINRLLTELSVKCAKEEGVRDYFHVAVIGYGHNRVGSAYQGTLAGRDLVPLSEVANNPARVESRTKKVSDGAGGLVETSVQFPVWMDPVTNGGTPMTRALGYANTLVGHWVDMHPGGFPPIVLNLTDGESTDGDPTSAAINLASHATADGPVLLFNLHVSGSGGAPITFPDAEEALPDTYAKLLFQMSSVLPGHMRSYAASQGHRVSDTTRGFVYNADIVSIVEFLDIGTRATELR</sequence>
<reference evidence="2" key="1">
    <citation type="submission" date="2020-01" db="EMBL/GenBank/DDBJ databases">
        <title>Insect and environment-associated Actinomycetes.</title>
        <authorList>
            <person name="Currrie C."/>
            <person name="Chevrette M."/>
            <person name="Carlson C."/>
            <person name="Stubbendieck R."/>
            <person name="Wendt-Pienkowski E."/>
        </authorList>
    </citation>
    <scope>NUCLEOTIDE SEQUENCE</scope>
    <source>
        <strain evidence="2">SID12501</strain>
    </source>
</reference>
<dbReference type="PROSITE" id="PS50234">
    <property type="entry name" value="VWFA"/>
    <property type="match status" value="1"/>
</dbReference>
<comment type="caution">
    <text evidence="2">The sequence shown here is derived from an EMBL/GenBank/DDBJ whole genome shotgun (WGS) entry which is preliminary data.</text>
</comment>
<dbReference type="SMART" id="SM00327">
    <property type="entry name" value="VWA"/>
    <property type="match status" value="1"/>
</dbReference>
<protein>
    <submittedName>
        <fullName evidence="2">VWA domain-containing protein</fullName>
    </submittedName>
</protein>
<organism evidence="2">
    <name type="scientific">Streptomyces sp. SID12501</name>
    <dbReference type="NCBI Taxonomy" id="2706042"/>
    <lineage>
        <taxon>Bacteria</taxon>
        <taxon>Bacillati</taxon>
        <taxon>Actinomycetota</taxon>
        <taxon>Actinomycetes</taxon>
        <taxon>Kitasatosporales</taxon>
        <taxon>Streptomycetaceae</taxon>
        <taxon>Streptomyces</taxon>
    </lineage>
</organism>
<dbReference type="InterPro" id="IPR002035">
    <property type="entry name" value="VWF_A"/>
</dbReference>
<name>A0A6B3BQ97_9ACTN</name>
<accession>A0A6B3BQ97</accession>
<dbReference type="SUPFAM" id="SSF53300">
    <property type="entry name" value="vWA-like"/>
    <property type="match status" value="1"/>
</dbReference>
<dbReference type="InterPro" id="IPR036465">
    <property type="entry name" value="vWFA_dom_sf"/>
</dbReference>
<feature type="domain" description="VWFA" evidence="1">
    <location>
        <begin position="14"/>
        <end position="204"/>
    </location>
</feature>
<evidence type="ECO:0000259" key="1">
    <source>
        <dbReference type="PROSITE" id="PS50234"/>
    </source>
</evidence>
<dbReference type="Gene3D" id="3.40.50.410">
    <property type="entry name" value="von Willebrand factor, type A domain"/>
    <property type="match status" value="1"/>
</dbReference>
<proteinExistence type="predicted"/>